<comment type="caution">
    <text evidence="5">The sequence shown here is derived from an EMBL/GenBank/DDBJ whole genome shotgun (WGS) entry which is preliminary data.</text>
</comment>
<keyword evidence="1" id="KW-0677">Repeat</keyword>
<feature type="region of interest" description="Disordered" evidence="3">
    <location>
        <begin position="159"/>
        <end position="269"/>
    </location>
</feature>
<dbReference type="PANTHER" id="PTHR12587:SF14">
    <property type="entry name" value="AT31531P"/>
    <property type="match status" value="1"/>
</dbReference>
<evidence type="ECO:0000313" key="6">
    <source>
        <dbReference type="Proteomes" id="UP001487740"/>
    </source>
</evidence>
<feature type="domain" description="Liprin-beta-1/2 coiled-coil" evidence="4">
    <location>
        <begin position="765"/>
        <end position="868"/>
    </location>
</feature>
<evidence type="ECO:0000256" key="1">
    <source>
        <dbReference type="ARBA" id="ARBA00022737"/>
    </source>
</evidence>
<sequence length="997" mass="106286">MRSSEDSADDEFVFVTNKEVKVQTCAAGPAPRATGRLHRHHHRLNQPIPTTLDLDPPSGSHSACAALPHSTTTTTTSARAKVTPLPPELIELLPPHLRENTIPDFSAASHAAYGQRLPGRPGLPLSTDHHDYCDPDDARGIATSPHSFEHLSELVSSSDAFSSTSDDASSSQNHSRASSLPLQRPCPPPSSTGTSHTAPPTLTLTDSGISSAGSSSISSRSSSSKSLPRENPRILNGRPLPPESPRGPTLPQRNGAVSGVAGSASSSTKISNSVVLLGNEDRLQGRGRLVTRSPSPSLLLATCRASPCPQEGVNEAAHYSRPTQRVAHHPMVEAEHWERHEPHAITSRSGHSAFVPTSTRRLNQTPTRDMRNHLSRENSPNRVEVSTGSGVAFYNVHKAASCSPTRTPRICCTPPPQSACRHAQPSPPPSPELQRAWNVVGVPVSSGNYGGRNSPVGSVSPTPLGHPANYRLGVPRSDPNAIYDNIMLLRHSSQSPIRPAPAASPCLVAHSPVLGKPPSPPQQRRVCRSPSPGQGWVSVSRSASPHCAPCHHHAPNLQHGGCWVPVWGSSPQLCPEGGGHACSGYLYNSPPCAVACGSRSHSCERLPAHPSPPPSPVCGRRSPSPWREGSAPPVSHRHSPSPDRPTGRPPRPRRPPHRKAKTVEVGYLGSTSHSPNRAPSPAMATPMYMSASAIMTATSHPGATQPSGTPLYQNLRNHSGDAPGLGHGGGARPMVAASPPPRPSSGADKQEVKSDLKLKGSSLEDRVMRLEGDKESLQLQVTVLTEQVEAQAEKITDLENLLDDKKEQLQKTEEQLQKEIIIRTSLETQRLELVSEISNMKLHQAAYERENLELRDKIRHSDHQSDNAKMHLAAALTNSPSPSSISTLSTIPASSPNKSPAQAPTASPASSPVASHDAREYLPPRTPPPNARRKIDQFGTVPRQREMGVGGENNQTAANTARTKGVMFGKGFHFIPFRVAGKRSTSAPNLGDGGDHA</sequence>
<dbReference type="EMBL" id="JARAKH010000007">
    <property type="protein sequence ID" value="KAK8402543.1"/>
    <property type="molecule type" value="Genomic_DNA"/>
</dbReference>
<feature type="region of interest" description="Disordered" evidence="3">
    <location>
        <begin position="877"/>
        <end position="962"/>
    </location>
</feature>
<feature type="compositionally biased region" description="Basic and acidic residues" evidence="3">
    <location>
        <begin position="127"/>
        <end position="139"/>
    </location>
</feature>
<evidence type="ECO:0000313" key="5">
    <source>
        <dbReference type="EMBL" id="KAK8402543.1"/>
    </source>
</evidence>
<feature type="compositionally biased region" description="Low complexity" evidence="3">
    <location>
        <begin position="207"/>
        <end position="226"/>
    </location>
</feature>
<feature type="coiled-coil region" evidence="2">
    <location>
        <begin position="767"/>
        <end position="822"/>
    </location>
</feature>
<dbReference type="PANTHER" id="PTHR12587">
    <property type="entry name" value="LAR INTERACTING PROTEIN LIP -RELATED PROTEIN"/>
    <property type="match status" value="1"/>
</dbReference>
<feature type="compositionally biased region" description="Basic residues" evidence="3">
    <location>
        <begin position="650"/>
        <end position="660"/>
    </location>
</feature>
<proteinExistence type="predicted"/>
<reference evidence="5 6" key="1">
    <citation type="submission" date="2023-03" db="EMBL/GenBank/DDBJ databases">
        <title>High-quality genome of Scylla paramamosain provides insights in environmental adaptation.</title>
        <authorList>
            <person name="Zhang L."/>
        </authorList>
    </citation>
    <scope>NUCLEOTIDE SEQUENCE [LARGE SCALE GENOMIC DNA]</scope>
    <source>
        <strain evidence="5">LZ_2023a</strain>
        <tissue evidence="5">Muscle</tissue>
    </source>
</reference>
<evidence type="ECO:0000259" key="4">
    <source>
        <dbReference type="Pfam" id="PF26022"/>
    </source>
</evidence>
<feature type="compositionally biased region" description="Low complexity" evidence="3">
    <location>
        <begin position="877"/>
        <end position="915"/>
    </location>
</feature>
<organism evidence="5 6">
    <name type="scientific">Scylla paramamosain</name>
    <name type="common">Mud crab</name>
    <dbReference type="NCBI Taxonomy" id="85552"/>
    <lineage>
        <taxon>Eukaryota</taxon>
        <taxon>Metazoa</taxon>
        <taxon>Ecdysozoa</taxon>
        <taxon>Arthropoda</taxon>
        <taxon>Crustacea</taxon>
        <taxon>Multicrustacea</taxon>
        <taxon>Malacostraca</taxon>
        <taxon>Eumalacostraca</taxon>
        <taxon>Eucarida</taxon>
        <taxon>Decapoda</taxon>
        <taxon>Pleocyemata</taxon>
        <taxon>Brachyura</taxon>
        <taxon>Eubrachyura</taxon>
        <taxon>Portunoidea</taxon>
        <taxon>Portunidae</taxon>
        <taxon>Portuninae</taxon>
        <taxon>Scylla</taxon>
    </lineage>
</organism>
<gene>
    <name evidence="5" type="ORF">O3P69_000746</name>
</gene>
<protein>
    <recommendedName>
        <fullName evidence="4">Liprin-beta-1/2 coiled-coil domain-containing protein</fullName>
    </recommendedName>
</protein>
<feature type="compositionally biased region" description="Polar residues" evidence="3">
    <location>
        <begin position="191"/>
        <end position="206"/>
    </location>
</feature>
<feature type="compositionally biased region" description="Polar residues" evidence="3">
    <location>
        <begin position="698"/>
        <end position="717"/>
    </location>
</feature>
<feature type="compositionally biased region" description="Basic and acidic residues" evidence="3">
    <location>
        <begin position="748"/>
        <end position="760"/>
    </location>
</feature>
<dbReference type="Proteomes" id="UP001487740">
    <property type="component" value="Unassembled WGS sequence"/>
</dbReference>
<dbReference type="GO" id="GO:0048786">
    <property type="term" value="C:presynaptic active zone"/>
    <property type="evidence" value="ECO:0007669"/>
    <property type="project" value="TreeGrafter"/>
</dbReference>
<feature type="compositionally biased region" description="Low complexity" evidence="3">
    <location>
        <begin position="255"/>
        <end position="267"/>
    </location>
</feature>
<accession>A0AAW0UTJ9</accession>
<feature type="region of interest" description="Disordered" evidence="3">
    <location>
        <begin position="698"/>
        <end position="760"/>
    </location>
</feature>
<dbReference type="GO" id="GO:0007528">
    <property type="term" value="P:neuromuscular junction development"/>
    <property type="evidence" value="ECO:0007669"/>
    <property type="project" value="TreeGrafter"/>
</dbReference>
<keyword evidence="2" id="KW-0175">Coiled coil</keyword>
<dbReference type="Pfam" id="PF26022">
    <property type="entry name" value="CC_Liprin_beta"/>
    <property type="match status" value="1"/>
</dbReference>
<name>A0AAW0UTJ9_SCYPA</name>
<feature type="region of interest" description="Disordered" evidence="3">
    <location>
        <begin position="114"/>
        <end position="143"/>
    </location>
</feature>
<feature type="compositionally biased region" description="Polar residues" evidence="3">
    <location>
        <begin position="952"/>
        <end position="962"/>
    </location>
</feature>
<dbReference type="AlphaFoldDB" id="A0AAW0UTJ9"/>
<feature type="region of interest" description="Disordered" evidence="3">
    <location>
        <begin position="603"/>
        <end position="683"/>
    </location>
</feature>
<feature type="region of interest" description="Disordered" evidence="3">
    <location>
        <begin position="515"/>
        <end position="538"/>
    </location>
</feature>
<feature type="compositionally biased region" description="Low complexity" evidence="3">
    <location>
        <begin position="159"/>
        <end position="179"/>
    </location>
</feature>
<dbReference type="InterPro" id="IPR029515">
    <property type="entry name" value="Liprin"/>
</dbReference>
<evidence type="ECO:0000256" key="2">
    <source>
        <dbReference type="SAM" id="Coils"/>
    </source>
</evidence>
<keyword evidence="6" id="KW-1185">Reference proteome</keyword>
<evidence type="ECO:0000256" key="3">
    <source>
        <dbReference type="SAM" id="MobiDB-lite"/>
    </source>
</evidence>
<dbReference type="InterPro" id="IPR058914">
    <property type="entry name" value="LIPB1/2_CC"/>
</dbReference>